<feature type="region of interest" description="Disordered" evidence="1">
    <location>
        <begin position="50"/>
        <end position="75"/>
    </location>
</feature>
<dbReference type="EnsemblPlants" id="AET5Gv21088200.5">
    <property type="protein sequence ID" value="AET5Gv21088200.5"/>
    <property type="gene ID" value="AET5Gv21088200"/>
</dbReference>
<protein>
    <submittedName>
        <fullName evidence="2">Uncharacterized protein</fullName>
    </submittedName>
</protein>
<reference evidence="3" key="1">
    <citation type="journal article" date="2014" name="Science">
        <title>Ancient hybridizations among the ancestral genomes of bread wheat.</title>
        <authorList>
            <consortium name="International Wheat Genome Sequencing Consortium,"/>
            <person name="Marcussen T."/>
            <person name="Sandve S.R."/>
            <person name="Heier L."/>
            <person name="Spannagl M."/>
            <person name="Pfeifer M."/>
            <person name="Jakobsen K.S."/>
            <person name="Wulff B.B."/>
            <person name="Steuernagel B."/>
            <person name="Mayer K.F."/>
            <person name="Olsen O.A."/>
        </authorList>
    </citation>
    <scope>NUCLEOTIDE SEQUENCE [LARGE SCALE GENOMIC DNA]</scope>
    <source>
        <strain evidence="3">cv. AL8/78</strain>
    </source>
</reference>
<proteinExistence type="predicted"/>
<evidence type="ECO:0000313" key="3">
    <source>
        <dbReference type="Proteomes" id="UP000015105"/>
    </source>
</evidence>
<name>A0A453M877_AEGTS</name>
<dbReference type="Proteomes" id="UP000015105">
    <property type="component" value="Chromosome 5D"/>
</dbReference>
<reference evidence="3" key="2">
    <citation type="journal article" date="2017" name="Nat. Plants">
        <title>The Aegilops tauschii genome reveals multiple impacts of transposons.</title>
        <authorList>
            <person name="Zhao G."/>
            <person name="Zou C."/>
            <person name="Li K."/>
            <person name="Wang K."/>
            <person name="Li T."/>
            <person name="Gao L."/>
            <person name="Zhang X."/>
            <person name="Wang H."/>
            <person name="Yang Z."/>
            <person name="Liu X."/>
            <person name="Jiang W."/>
            <person name="Mao L."/>
            <person name="Kong X."/>
            <person name="Jiao Y."/>
            <person name="Jia J."/>
        </authorList>
    </citation>
    <scope>NUCLEOTIDE SEQUENCE [LARGE SCALE GENOMIC DNA]</scope>
    <source>
        <strain evidence="3">cv. AL8/78</strain>
    </source>
</reference>
<reference evidence="2" key="5">
    <citation type="journal article" date="2021" name="G3 (Bethesda)">
        <title>Aegilops tauschii genome assembly Aet v5.0 features greater sequence contiguity and improved annotation.</title>
        <authorList>
            <person name="Wang L."/>
            <person name="Zhu T."/>
            <person name="Rodriguez J.C."/>
            <person name="Deal K.R."/>
            <person name="Dubcovsky J."/>
            <person name="McGuire P.E."/>
            <person name="Lux T."/>
            <person name="Spannagl M."/>
            <person name="Mayer K.F.X."/>
            <person name="Baldrich P."/>
            <person name="Meyers B.C."/>
            <person name="Huo N."/>
            <person name="Gu Y.Q."/>
            <person name="Zhou H."/>
            <person name="Devos K.M."/>
            <person name="Bennetzen J.L."/>
            <person name="Unver T."/>
            <person name="Budak H."/>
            <person name="Gulick P.J."/>
            <person name="Galiba G."/>
            <person name="Kalapos B."/>
            <person name="Nelson D.R."/>
            <person name="Li P."/>
            <person name="You F.M."/>
            <person name="Luo M.C."/>
            <person name="Dvorak J."/>
        </authorList>
    </citation>
    <scope>NUCLEOTIDE SEQUENCE [LARGE SCALE GENOMIC DNA]</scope>
    <source>
        <strain evidence="2">cv. AL8/78</strain>
    </source>
</reference>
<sequence>GKQEDPGAVRGARGGGDSTVLEWMVVPFIRSHNHLSKLSVTLTGVEQVCGEDPGQRGEREAAVPLPGEVRGRRRR</sequence>
<evidence type="ECO:0000256" key="1">
    <source>
        <dbReference type="SAM" id="MobiDB-lite"/>
    </source>
</evidence>
<organism evidence="2 3">
    <name type="scientific">Aegilops tauschii subsp. strangulata</name>
    <name type="common">Goatgrass</name>
    <dbReference type="NCBI Taxonomy" id="200361"/>
    <lineage>
        <taxon>Eukaryota</taxon>
        <taxon>Viridiplantae</taxon>
        <taxon>Streptophyta</taxon>
        <taxon>Embryophyta</taxon>
        <taxon>Tracheophyta</taxon>
        <taxon>Spermatophyta</taxon>
        <taxon>Magnoliopsida</taxon>
        <taxon>Liliopsida</taxon>
        <taxon>Poales</taxon>
        <taxon>Poaceae</taxon>
        <taxon>BOP clade</taxon>
        <taxon>Pooideae</taxon>
        <taxon>Triticodae</taxon>
        <taxon>Triticeae</taxon>
        <taxon>Triticinae</taxon>
        <taxon>Aegilops</taxon>
    </lineage>
</organism>
<dbReference type="Gramene" id="AET5Gv21088200.5">
    <property type="protein sequence ID" value="AET5Gv21088200.5"/>
    <property type="gene ID" value="AET5Gv21088200"/>
</dbReference>
<reference evidence="2" key="4">
    <citation type="submission" date="2019-03" db="UniProtKB">
        <authorList>
            <consortium name="EnsemblPlants"/>
        </authorList>
    </citation>
    <scope>IDENTIFICATION</scope>
</reference>
<reference evidence="2" key="3">
    <citation type="journal article" date="2017" name="Nature">
        <title>Genome sequence of the progenitor of the wheat D genome Aegilops tauschii.</title>
        <authorList>
            <person name="Luo M.C."/>
            <person name="Gu Y.Q."/>
            <person name="Puiu D."/>
            <person name="Wang H."/>
            <person name="Twardziok S.O."/>
            <person name="Deal K.R."/>
            <person name="Huo N."/>
            <person name="Zhu T."/>
            <person name="Wang L."/>
            <person name="Wang Y."/>
            <person name="McGuire P.E."/>
            <person name="Liu S."/>
            <person name="Long H."/>
            <person name="Ramasamy R.K."/>
            <person name="Rodriguez J.C."/>
            <person name="Van S.L."/>
            <person name="Yuan L."/>
            <person name="Wang Z."/>
            <person name="Xia Z."/>
            <person name="Xiao L."/>
            <person name="Anderson O.D."/>
            <person name="Ouyang S."/>
            <person name="Liang Y."/>
            <person name="Zimin A.V."/>
            <person name="Pertea G."/>
            <person name="Qi P."/>
            <person name="Bennetzen J.L."/>
            <person name="Dai X."/>
            <person name="Dawson M.W."/>
            <person name="Muller H.G."/>
            <person name="Kugler K."/>
            <person name="Rivarola-Duarte L."/>
            <person name="Spannagl M."/>
            <person name="Mayer K.F.X."/>
            <person name="Lu F.H."/>
            <person name="Bevan M.W."/>
            <person name="Leroy P."/>
            <person name="Li P."/>
            <person name="You F.M."/>
            <person name="Sun Q."/>
            <person name="Liu Z."/>
            <person name="Lyons E."/>
            <person name="Wicker T."/>
            <person name="Salzberg S.L."/>
            <person name="Devos K.M."/>
            <person name="Dvorak J."/>
        </authorList>
    </citation>
    <scope>NUCLEOTIDE SEQUENCE [LARGE SCALE GENOMIC DNA]</scope>
    <source>
        <strain evidence="2">cv. AL8/78</strain>
    </source>
</reference>
<accession>A0A453M877</accession>
<keyword evidence="3" id="KW-1185">Reference proteome</keyword>
<evidence type="ECO:0000313" key="2">
    <source>
        <dbReference type="EnsemblPlants" id="AET5Gv21088200.5"/>
    </source>
</evidence>
<dbReference type="AlphaFoldDB" id="A0A453M877"/>